<comment type="function">
    <text evidence="6">Ligates lysine onto the cytidine present at position 34 of the AUA codon-specific tRNA(Ile) that contains the anticodon CAU, in an ATP-dependent manner. Cytidine is converted to lysidine, thus changing the amino acid specificity of the tRNA from methionine to isoleucine.</text>
</comment>
<name>A0A917EH41_9RHOB</name>
<comment type="caution">
    <text evidence="8">The sequence shown here is derived from an EMBL/GenBank/DDBJ whole genome shotgun (WGS) entry which is preliminary data.</text>
</comment>
<dbReference type="EMBL" id="BMFJ01000001">
    <property type="protein sequence ID" value="GGE33972.1"/>
    <property type="molecule type" value="Genomic_DNA"/>
</dbReference>
<feature type="binding site" evidence="6">
    <location>
        <begin position="28"/>
        <end position="33"/>
    </location>
    <ligand>
        <name>ATP</name>
        <dbReference type="ChEBI" id="CHEBI:30616"/>
    </ligand>
</feature>
<dbReference type="InterPro" id="IPR014729">
    <property type="entry name" value="Rossmann-like_a/b/a_fold"/>
</dbReference>
<evidence type="ECO:0000256" key="2">
    <source>
        <dbReference type="ARBA" id="ARBA00022694"/>
    </source>
</evidence>
<dbReference type="SUPFAM" id="SSF52402">
    <property type="entry name" value="Adenine nucleotide alpha hydrolases-like"/>
    <property type="match status" value="1"/>
</dbReference>
<dbReference type="InterPro" id="IPR012094">
    <property type="entry name" value="tRNA_Ile_lys_synt"/>
</dbReference>
<dbReference type="RefSeq" id="WP_188477755.1">
    <property type="nucleotide sequence ID" value="NZ_BMFJ01000001.1"/>
</dbReference>
<evidence type="ECO:0000256" key="4">
    <source>
        <dbReference type="ARBA" id="ARBA00022840"/>
    </source>
</evidence>
<reference evidence="9" key="1">
    <citation type="journal article" date="2019" name="Int. J. Syst. Evol. Microbiol.">
        <title>The Global Catalogue of Microorganisms (GCM) 10K type strain sequencing project: providing services to taxonomists for standard genome sequencing and annotation.</title>
        <authorList>
            <consortium name="The Broad Institute Genomics Platform"/>
            <consortium name="The Broad Institute Genome Sequencing Center for Infectious Disease"/>
            <person name="Wu L."/>
            <person name="Ma J."/>
        </authorList>
    </citation>
    <scope>NUCLEOTIDE SEQUENCE [LARGE SCALE GENOMIC DNA]</scope>
    <source>
        <strain evidence="9">CGMCC 1.12664</strain>
    </source>
</reference>
<dbReference type="GO" id="GO:0005737">
    <property type="term" value="C:cytoplasm"/>
    <property type="evidence" value="ECO:0007669"/>
    <property type="project" value="UniProtKB-SubCell"/>
</dbReference>
<keyword evidence="4 6" id="KW-0067">ATP-binding</keyword>
<evidence type="ECO:0000256" key="1">
    <source>
        <dbReference type="ARBA" id="ARBA00022598"/>
    </source>
</evidence>
<dbReference type="EC" id="6.3.4.19" evidence="6"/>
<dbReference type="CDD" id="cd01992">
    <property type="entry name" value="TilS_N"/>
    <property type="match status" value="1"/>
</dbReference>
<dbReference type="NCBIfam" id="TIGR02432">
    <property type="entry name" value="lysidine_TilS_N"/>
    <property type="match status" value="1"/>
</dbReference>
<dbReference type="InterPro" id="IPR011063">
    <property type="entry name" value="TilS/TtcA_N"/>
</dbReference>
<evidence type="ECO:0000313" key="8">
    <source>
        <dbReference type="EMBL" id="GGE33972.1"/>
    </source>
</evidence>
<dbReference type="PANTHER" id="PTHR43033">
    <property type="entry name" value="TRNA(ILE)-LYSIDINE SYNTHASE-RELATED"/>
    <property type="match status" value="1"/>
</dbReference>
<dbReference type="HAMAP" id="MF_01161">
    <property type="entry name" value="tRNA_Ile_lys_synt"/>
    <property type="match status" value="1"/>
</dbReference>
<dbReference type="Gene3D" id="3.40.50.620">
    <property type="entry name" value="HUPs"/>
    <property type="match status" value="1"/>
</dbReference>
<dbReference type="AlphaFoldDB" id="A0A917EH41"/>
<evidence type="ECO:0000256" key="6">
    <source>
        <dbReference type="HAMAP-Rule" id="MF_01161"/>
    </source>
</evidence>
<sequence length="415" mass="44044">MTLTDAAARDAVASALAAPPARLGVAVSGGSDSLALLHILHDWATGTGTALYVVTVNHGLRPEAAEEAEMVRRVANDLGHDHTILTWHWDGTGNLPDRARRARYALMADWAAAGDIPEIALGHTADDLAETLLMRLARGAGVDGLAAMNARRRQGQVTFLRPLLSLRRPDLRALLTRRGVTWADDPSNDDPQYDRARARAALTALEPLGLTVESLATSARNLARARDTLSAAAAAQVAGMVRAEAGDLVIPADQFAALPAETRRRALLAAIRWVAGGDYPPRGAAMLRLMDAVAAGKPMALSGCLFATARGELRIGREPAAVAGLVCPPGTDWDDRWRLEGPEIKGLSIRATGESGLALCTDWRETSLPRTTLLAAPAVWKGDTLVAAPLAGRPEGWSATCLRNVKQYLSCFSAH</sequence>
<dbReference type="GO" id="GO:0006400">
    <property type="term" value="P:tRNA modification"/>
    <property type="evidence" value="ECO:0007669"/>
    <property type="project" value="UniProtKB-UniRule"/>
</dbReference>
<dbReference type="GO" id="GO:0032267">
    <property type="term" value="F:tRNA(Ile)-lysidine synthase activity"/>
    <property type="evidence" value="ECO:0007669"/>
    <property type="project" value="UniProtKB-EC"/>
</dbReference>
<dbReference type="Pfam" id="PF01171">
    <property type="entry name" value="ATP_bind_3"/>
    <property type="match status" value="1"/>
</dbReference>
<comment type="domain">
    <text evidence="6">The N-terminal region contains the highly conserved SGGXDS motif, predicted to be a P-loop motif involved in ATP binding.</text>
</comment>
<keyword evidence="2 6" id="KW-0819">tRNA processing</keyword>
<evidence type="ECO:0000256" key="3">
    <source>
        <dbReference type="ARBA" id="ARBA00022741"/>
    </source>
</evidence>
<evidence type="ECO:0000256" key="5">
    <source>
        <dbReference type="ARBA" id="ARBA00048539"/>
    </source>
</evidence>
<dbReference type="InterPro" id="IPR012795">
    <property type="entry name" value="tRNA_Ile_lys_synt_N"/>
</dbReference>
<comment type="catalytic activity">
    <reaction evidence="5 6">
        <text>cytidine(34) in tRNA(Ile2) + L-lysine + ATP = lysidine(34) in tRNA(Ile2) + AMP + diphosphate + H(+)</text>
        <dbReference type="Rhea" id="RHEA:43744"/>
        <dbReference type="Rhea" id="RHEA-COMP:10625"/>
        <dbReference type="Rhea" id="RHEA-COMP:10670"/>
        <dbReference type="ChEBI" id="CHEBI:15378"/>
        <dbReference type="ChEBI" id="CHEBI:30616"/>
        <dbReference type="ChEBI" id="CHEBI:32551"/>
        <dbReference type="ChEBI" id="CHEBI:33019"/>
        <dbReference type="ChEBI" id="CHEBI:82748"/>
        <dbReference type="ChEBI" id="CHEBI:83665"/>
        <dbReference type="ChEBI" id="CHEBI:456215"/>
        <dbReference type="EC" id="6.3.4.19"/>
    </reaction>
</comment>
<comment type="similarity">
    <text evidence="6">Belongs to the tRNA(Ile)-lysidine synthase family.</text>
</comment>
<organism evidence="8 9">
    <name type="scientific">Primorskyibacter flagellatus</name>
    <dbReference type="NCBI Taxonomy" id="1387277"/>
    <lineage>
        <taxon>Bacteria</taxon>
        <taxon>Pseudomonadati</taxon>
        <taxon>Pseudomonadota</taxon>
        <taxon>Alphaproteobacteria</taxon>
        <taxon>Rhodobacterales</taxon>
        <taxon>Roseobacteraceae</taxon>
        <taxon>Primorskyibacter</taxon>
    </lineage>
</organism>
<keyword evidence="3 6" id="KW-0547">Nucleotide-binding</keyword>
<accession>A0A917EH41</accession>
<dbReference type="Proteomes" id="UP000612855">
    <property type="component" value="Unassembled WGS sequence"/>
</dbReference>
<comment type="subcellular location">
    <subcellularLocation>
        <location evidence="6">Cytoplasm</location>
    </subcellularLocation>
</comment>
<keyword evidence="9" id="KW-1185">Reference proteome</keyword>
<proteinExistence type="inferred from homology"/>
<keyword evidence="1 6" id="KW-0436">Ligase</keyword>
<gene>
    <name evidence="6 8" type="primary">tilS</name>
    <name evidence="8" type="ORF">GCM10011360_22270</name>
</gene>
<evidence type="ECO:0000313" key="9">
    <source>
        <dbReference type="Proteomes" id="UP000612855"/>
    </source>
</evidence>
<keyword evidence="6" id="KW-0963">Cytoplasm</keyword>
<dbReference type="PANTHER" id="PTHR43033:SF1">
    <property type="entry name" value="TRNA(ILE)-LYSIDINE SYNTHASE-RELATED"/>
    <property type="match status" value="1"/>
</dbReference>
<evidence type="ECO:0000259" key="7">
    <source>
        <dbReference type="Pfam" id="PF01171"/>
    </source>
</evidence>
<feature type="domain" description="tRNA(Ile)-lysidine/2-thiocytidine synthase N-terminal" evidence="7">
    <location>
        <begin position="24"/>
        <end position="200"/>
    </location>
</feature>
<protein>
    <recommendedName>
        <fullName evidence="6">tRNA(Ile)-lysidine synthase</fullName>
        <ecNumber evidence="6">6.3.4.19</ecNumber>
    </recommendedName>
    <alternativeName>
        <fullName evidence="6">tRNA(Ile)-2-lysyl-cytidine synthase</fullName>
    </alternativeName>
    <alternativeName>
        <fullName evidence="6">tRNA(Ile)-lysidine synthetase</fullName>
    </alternativeName>
</protein>
<dbReference type="GO" id="GO:0005524">
    <property type="term" value="F:ATP binding"/>
    <property type="evidence" value="ECO:0007669"/>
    <property type="project" value="UniProtKB-UniRule"/>
</dbReference>